<organism evidence="3 4">
    <name type="scientific">Alistipes intestinihominis</name>
    <dbReference type="NCBI Taxonomy" id="3133172"/>
    <lineage>
        <taxon>Bacteria</taxon>
        <taxon>Pseudomonadati</taxon>
        <taxon>Bacteroidota</taxon>
        <taxon>Bacteroidia</taxon>
        <taxon>Bacteroidales</taxon>
        <taxon>Rikenellaceae</taxon>
        <taxon>Alistipes</taxon>
    </lineage>
</organism>
<dbReference type="GeneID" id="78178873"/>
<dbReference type="RefSeq" id="WP_242493086.1">
    <property type="nucleotide sequence ID" value="NZ_JBBMFL010000006.1"/>
</dbReference>
<evidence type="ECO:0008006" key="5">
    <source>
        <dbReference type="Google" id="ProtNLM"/>
    </source>
</evidence>
<evidence type="ECO:0000313" key="4">
    <source>
        <dbReference type="Proteomes" id="UP001460202"/>
    </source>
</evidence>
<feature type="signal peptide" evidence="2">
    <location>
        <begin position="1"/>
        <end position="19"/>
    </location>
</feature>
<reference evidence="3 4" key="1">
    <citation type="submission" date="2024-03" db="EMBL/GenBank/DDBJ databases">
        <title>Human intestinal bacterial collection.</title>
        <authorList>
            <person name="Pauvert C."/>
            <person name="Hitch T.C.A."/>
            <person name="Clavel T."/>
        </authorList>
    </citation>
    <scope>NUCLEOTIDE SEQUENCE [LARGE SCALE GENOMIC DNA]</scope>
    <source>
        <strain evidence="3 4">CLA-KB-H122</strain>
    </source>
</reference>
<comment type="caution">
    <text evidence="3">The sequence shown here is derived from an EMBL/GenBank/DDBJ whole genome shotgun (WGS) entry which is preliminary data.</text>
</comment>
<proteinExistence type="predicted"/>
<dbReference type="Proteomes" id="UP001460202">
    <property type="component" value="Unassembled WGS sequence"/>
</dbReference>
<evidence type="ECO:0000256" key="1">
    <source>
        <dbReference type="SAM" id="MobiDB-lite"/>
    </source>
</evidence>
<evidence type="ECO:0000313" key="3">
    <source>
        <dbReference type="EMBL" id="MEQ2544631.1"/>
    </source>
</evidence>
<accession>A0ABV1GWQ4</accession>
<dbReference type="EMBL" id="JBBMFL010000006">
    <property type="protein sequence ID" value="MEQ2544631.1"/>
    <property type="molecule type" value="Genomic_DNA"/>
</dbReference>
<protein>
    <recommendedName>
        <fullName evidence="5">IPT/TIG domain-containing protein</fullName>
    </recommendedName>
</protein>
<keyword evidence="4" id="KW-1185">Reference proteome</keyword>
<gene>
    <name evidence="3" type="ORF">WMO46_06680</name>
</gene>
<feature type="chain" id="PRO_5047025585" description="IPT/TIG domain-containing protein" evidence="2">
    <location>
        <begin position="20"/>
        <end position="425"/>
    </location>
</feature>
<evidence type="ECO:0000256" key="2">
    <source>
        <dbReference type="SAM" id="SignalP"/>
    </source>
</evidence>
<keyword evidence="2" id="KW-0732">Signal</keyword>
<name>A0ABV1GWQ4_9BACT</name>
<sequence length="425" mass="46326">MKSAFKFFALSLLAGTMFAACGDDDSDGPGEPGKPGGPEIPVEITSDVKGAVKAGIADAIEITGSGFDSEQDYVYIGYDKDGEAVYERIPADVLTIRSSRISFGVNVGANYLDKTVKVYLDRPGFDRMAISGDITFTLPSVEEGYIPDVALRSVLADANRNPNVVFSPLGLLDVNNAATMTDNGKGYALDISDCAATSLEGIELFKNVTGLVPAWGMPNIKEIDLSKWEAKGIEFFCERANSLEKFVGPPYAYRIRTYDSPKLTHVDVHNCDWLRWLEISNFETGGGIDAPNSAVTYLDIRRNQSGTYADKPTKVGEMAMVWNNANQGFNVADNATILIDSHFLYEHTLEGAWTPIYKAWKERGATIKVYSTIDPHRDELLGTVPSAEEMPDALVNANKNGDGSPANKWQVDDPYTDKNEAPGNK</sequence>
<feature type="compositionally biased region" description="Basic and acidic residues" evidence="1">
    <location>
        <begin position="415"/>
        <end position="425"/>
    </location>
</feature>
<dbReference type="PROSITE" id="PS51257">
    <property type="entry name" value="PROKAR_LIPOPROTEIN"/>
    <property type="match status" value="1"/>
</dbReference>
<feature type="region of interest" description="Disordered" evidence="1">
    <location>
        <begin position="389"/>
        <end position="425"/>
    </location>
</feature>